<name>A0A284RE69_ARMOS</name>
<organism evidence="1 2">
    <name type="scientific">Armillaria ostoyae</name>
    <name type="common">Armillaria root rot fungus</name>
    <dbReference type="NCBI Taxonomy" id="47428"/>
    <lineage>
        <taxon>Eukaryota</taxon>
        <taxon>Fungi</taxon>
        <taxon>Dikarya</taxon>
        <taxon>Basidiomycota</taxon>
        <taxon>Agaricomycotina</taxon>
        <taxon>Agaricomycetes</taxon>
        <taxon>Agaricomycetidae</taxon>
        <taxon>Agaricales</taxon>
        <taxon>Marasmiineae</taxon>
        <taxon>Physalacriaceae</taxon>
        <taxon>Armillaria</taxon>
    </lineage>
</organism>
<reference evidence="2" key="1">
    <citation type="journal article" date="2017" name="Nat. Ecol. Evol.">
        <title>Genome expansion and lineage-specific genetic innovations in the forest pathogenic fungi Armillaria.</title>
        <authorList>
            <person name="Sipos G."/>
            <person name="Prasanna A.N."/>
            <person name="Walter M.C."/>
            <person name="O'Connor E."/>
            <person name="Balint B."/>
            <person name="Krizsan K."/>
            <person name="Kiss B."/>
            <person name="Hess J."/>
            <person name="Varga T."/>
            <person name="Slot J."/>
            <person name="Riley R."/>
            <person name="Boka B."/>
            <person name="Rigling D."/>
            <person name="Barry K."/>
            <person name="Lee J."/>
            <person name="Mihaltcheva S."/>
            <person name="LaButti K."/>
            <person name="Lipzen A."/>
            <person name="Waldron R."/>
            <person name="Moloney N.M."/>
            <person name="Sperisen C."/>
            <person name="Kredics L."/>
            <person name="Vagvoelgyi C."/>
            <person name="Patrignani A."/>
            <person name="Fitzpatrick D."/>
            <person name="Nagy I."/>
            <person name="Doyle S."/>
            <person name="Anderson J.B."/>
            <person name="Grigoriev I.V."/>
            <person name="Gueldener U."/>
            <person name="Muensterkoetter M."/>
            <person name="Nagy L.G."/>
        </authorList>
    </citation>
    <scope>NUCLEOTIDE SEQUENCE [LARGE SCALE GENOMIC DNA]</scope>
    <source>
        <strain evidence="2">C18/9</strain>
    </source>
</reference>
<gene>
    <name evidence="1" type="ORF">ARMOST_10389</name>
</gene>
<protein>
    <submittedName>
        <fullName evidence="1">Uncharacterized protein</fullName>
    </submittedName>
</protein>
<evidence type="ECO:0000313" key="1">
    <source>
        <dbReference type="EMBL" id="SJL07046.1"/>
    </source>
</evidence>
<dbReference type="AlphaFoldDB" id="A0A284RE69"/>
<dbReference type="OrthoDB" id="10499139at2759"/>
<dbReference type="Proteomes" id="UP000219338">
    <property type="component" value="Unassembled WGS sequence"/>
</dbReference>
<evidence type="ECO:0000313" key="2">
    <source>
        <dbReference type="Proteomes" id="UP000219338"/>
    </source>
</evidence>
<keyword evidence="2" id="KW-1185">Reference proteome</keyword>
<sequence>MAAWEPLLYTLHLVDIECVTVISNALPVRLIPTGSFLKTGKKNPQPHLILEDVSVWAGRVLESSDAYNECVFEDQPMFGCGTSVVRHQKYTMNI</sequence>
<accession>A0A284RE69</accession>
<proteinExistence type="predicted"/>
<dbReference type="EMBL" id="FUEG01000007">
    <property type="protein sequence ID" value="SJL07046.1"/>
    <property type="molecule type" value="Genomic_DNA"/>
</dbReference>